<evidence type="ECO:0000313" key="3">
    <source>
        <dbReference type="WBParaSite" id="Csp11.Scaffold629.g15724.t1"/>
    </source>
</evidence>
<dbReference type="eggNOG" id="ENOG502TJ33">
    <property type="taxonomic scope" value="Eukaryota"/>
</dbReference>
<keyword evidence="2" id="KW-1185">Reference proteome</keyword>
<feature type="compositionally biased region" description="Basic and acidic residues" evidence="1">
    <location>
        <begin position="78"/>
        <end position="97"/>
    </location>
</feature>
<feature type="region of interest" description="Disordered" evidence="1">
    <location>
        <begin position="53"/>
        <end position="97"/>
    </location>
</feature>
<dbReference type="Proteomes" id="UP000095282">
    <property type="component" value="Unplaced"/>
</dbReference>
<name>A0A1I7U7T6_9PELO</name>
<reference evidence="3" key="1">
    <citation type="submission" date="2016-11" db="UniProtKB">
        <authorList>
            <consortium name="WormBaseParasite"/>
        </authorList>
    </citation>
    <scope>IDENTIFICATION</scope>
</reference>
<evidence type="ECO:0000256" key="1">
    <source>
        <dbReference type="SAM" id="MobiDB-lite"/>
    </source>
</evidence>
<dbReference type="STRING" id="1561998.A0A1I7U7T6"/>
<accession>A0A1I7U7T6</accession>
<evidence type="ECO:0000313" key="2">
    <source>
        <dbReference type="Proteomes" id="UP000095282"/>
    </source>
</evidence>
<proteinExistence type="predicted"/>
<sequence>MPKNTKKSQGKKKMELTNKQFDDLLKEVGGLPPGMALDENLLAALREATNNQFNKVATEKYGEIPEGSDDDEDEEMNEQPKEATSDKKTEETSSNKA</sequence>
<dbReference type="WBParaSite" id="Csp11.Scaffold629.g15724.t1">
    <property type="protein sequence ID" value="Csp11.Scaffold629.g15724.t1"/>
    <property type="gene ID" value="Csp11.Scaffold629.g15724"/>
</dbReference>
<organism evidence="2 3">
    <name type="scientific">Caenorhabditis tropicalis</name>
    <dbReference type="NCBI Taxonomy" id="1561998"/>
    <lineage>
        <taxon>Eukaryota</taxon>
        <taxon>Metazoa</taxon>
        <taxon>Ecdysozoa</taxon>
        <taxon>Nematoda</taxon>
        <taxon>Chromadorea</taxon>
        <taxon>Rhabditida</taxon>
        <taxon>Rhabditina</taxon>
        <taxon>Rhabditomorpha</taxon>
        <taxon>Rhabditoidea</taxon>
        <taxon>Rhabditidae</taxon>
        <taxon>Peloderinae</taxon>
        <taxon>Caenorhabditis</taxon>
    </lineage>
</organism>
<protein>
    <submittedName>
        <fullName evidence="3">Cold-shock protein</fullName>
    </submittedName>
</protein>
<feature type="compositionally biased region" description="Acidic residues" evidence="1">
    <location>
        <begin position="66"/>
        <end position="77"/>
    </location>
</feature>
<dbReference type="AlphaFoldDB" id="A0A1I7U7T6"/>